<dbReference type="PANTHER" id="PTHR43777">
    <property type="entry name" value="MOLYBDENUM COFACTOR CYTIDYLYLTRANSFERASE"/>
    <property type="match status" value="1"/>
</dbReference>
<dbReference type="RefSeq" id="WP_212694175.1">
    <property type="nucleotide sequence ID" value="NZ_CP058649.1"/>
</dbReference>
<dbReference type="AlphaFoldDB" id="A0A8J8ML31"/>
<dbReference type="Gene3D" id="3.90.550.10">
    <property type="entry name" value="Spore Coat Polysaccharide Biosynthesis Protein SpsA, Chain A"/>
    <property type="match status" value="1"/>
</dbReference>
<dbReference type="EMBL" id="CP058649">
    <property type="protein sequence ID" value="QUI23491.1"/>
    <property type="molecule type" value="Genomic_DNA"/>
</dbReference>
<dbReference type="KEGG" id="vpy:HZI73_14900"/>
<keyword evidence="3" id="KW-1185">Reference proteome</keyword>
<accession>A0A8J8ML31</accession>
<dbReference type="Pfam" id="PF12804">
    <property type="entry name" value="NTP_transf_3"/>
    <property type="match status" value="1"/>
</dbReference>
<dbReference type="InterPro" id="IPR029044">
    <property type="entry name" value="Nucleotide-diphossugar_trans"/>
</dbReference>
<dbReference type="GO" id="GO:0016779">
    <property type="term" value="F:nucleotidyltransferase activity"/>
    <property type="evidence" value="ECO:0007669"/>
    <property type="project" value="UniProtKB-ARBA"/>
</dbReference>
<feature type="domain" description="MobA-like NTP transferase" evidence="1">
    <location>
        <begin position="4"/>
        <end position="160"/>
    </location>
</feature>
<protein>
    <submittedName>
        <fullName evidence="2">Nucleotidyltransferase family protein</fullName>
    </submittedName>
</protein>
<dbReference type="InterPro" id="IPR025877">
    <property type="entry name" value="MobA-like_NTP_Trfase"/>
</dbReference>
<gene>
    <name evidence="2" type="ORF">HZI73_14900</name>
</gene>
<dbReference type="CDD" id="cd04182">
    <property type="entry name" value="GT_2_like_f"/>
    <property type="match status" value="1"/>
</dbReference>
<evidence type="ECO:0000313" key="3">
    <source>
        <dbReference type="Proteomes" id="UP000683246"/>
    </source>
</evidence>
<organism evidence="2 3">
    <name type="scientific">Vallitalea pronyensis</name>
    <dbReference type="NCBI Taxonomy" id="1348613"/>
    <lineage>
        <taxon>Bacteria</taxon>
        <taxon>Bacillati</taxon>
        <taxon>Bacillota</taxon>
        <taxon>Clostridia</taxon>
        <taxon>Lachnospirales</taxon>
        <taxon>Vallitaleaceae</taxon>
        <taxon>Vallitalea</taxon>
    </lineage>
</organism>
<evidence type="ECO:0000313" key="2">
    <source>
        <dbReference type="EMBL" id="QUI23491.1"/>
    </source>
</evidence>
<dbReference type="SUPFAM" id="SSF53448">
    <property type="entry name" value="Nucleotide-diphospho-sugar transferases"/>
    <property type="match status" value="1"/>
</dbReference>
<evidence type="ECO:0000259" key="1">
    <source>
        <dbReference type="Pfam" id="PF12804"/>
    </source>
</evidence>
<sequence length="194" mass="22438">MIQVIILAAGSSKRFGENKLGKHLQGKPILHHVFDVALEVRQMKPIVVYYHQDVLHDAYNEQMLYVYNPHAPQGMSTSVKCGLLHAPKVDAYMFMNGDQPLITVKLVEKLIEAYNQGRGSIIVPKYKGKRGNPTIFDYKWREKLLQVTGDKGGRDFIINYPKEVHYVDIENQYMGMDMDTQEDYKVLKELKRHE</sequence>
<name>A0A8J8ML31_9FIRM</name>
<dbReference type="PANTHER" id="PTHR43777:SF1">
    <property type="entry name" value="MOLYBDENUM COFACTOR CYTIDYLYLTRANSFERASE"/>
    <property type="match status" value="1"/>
</dbReference>
<reference evidence="2" key="1">
    <citation type="submission" date="2020-07" db="EMBL/GenBank/DDBJ databases">
        <title>Vallitalea pronyensis genome.</title>
        <authorList>
            <person name="Postec A."/>
        </authorList>
    </citation>
    <scope>NUCLEOTIDE SEQUENCE</scope>
    <source>
        <strain evidence="2">FatNI3</strain>
    </source>
</reference>
<dbReference type="Proteomes" id="UP000683246">
    <property type="component" value="Chromosome"/>
</dbReference>
<proteinExistence type="predicted"/>